<organism evidence="2">
    <name type="scientific">uncultured Solirubrobacteraceae bacterium</name>
    <dbReference type="NCBI Taxonomy" id="1162706"/>
    <lineage>
        <taxon>Bacteria</taxon>
        <taxon>Bacillati</taxon>
        <taxon>Actinomycetota</taxon>
        <taxon>Thermoleophilia</taxon>
        <taxon>Solirubrobacterales</taxon>
        <taxon>Solirubrobacteraceae</taxon>
        <taxon>environmental samples</taxon>
    </lineage>
</organism>
<reference evidence="2" key="1">
    <citation type="submission" date="2020-02" db="EMBL/GenBank/DDBJ databases">
        <authorList>
            <person name="Meier V. D."/>
        </authorList>
    </citation>
    <scope>NUCLEOTIDE SEQUENCE</scope>
    <source>
        <strain evidence="2">AVDCRST_MAG38</strain>
    </source>
</reference>
<dbReference type="EMBL" id="CADCVJ010000236">
    <property type="protein sequence ID" value="CAA9495863.1"/>
    <property type="molecule type" value="Genomic_DNA"/>
</dbReference>
<keyword evidence="1" id="KW-0472">Membrane</keyword>
<gene>
    <name evidence="2" type="ORF">AVDCRST_MAG38-2903</name>
</gene>
<evidence type="ECO:0000313" key="2">
    <source>
        <dbReference type="EMBL" id="CAA9495863.1"/>
    </source>
</evidence>
<protein>
    <submittedName>
        <fullName evidence="2">Uncharacterized protein</fullName>
    </submittedName>
</protein>
<proteinExistence type="predicted"/>
<dbReference type="AlphaFoldDB" id="A0A6J4SJZ1"/>
<evidence type="ECO:0000256" key="1">
    <source>
        <dbReference type="SAM" id="Phobius"/>
    </source>
</evidence>
<keyword evidence="1" id="KW-0812">Transmembrane</keyword>
<feature type="non-terminal residue" evidence="2">
    <location>
        <position position="1"/>
    </location>
</feature>
<feature type="transmembrane region" description="Helical" evidence="1">
    <location>
        <begin position="47"/>
        <end position="69"/>
    </location>
</feature>
<name>A0A6J4SJZ1_9ACTN</name>
<sequence length="161" mass="17042">EPWPSLVRSAALRREEQLADALDAAVGEAALTDRAPLWWRAAGAIQYALLAVALIGALWLLAYAALGYLQLSDLVATPEVDGIPAPSAMLVGGALAGFLLAVLARLVNSIGARRRRRRAQRVLSAQVAGVARELVLDPLQAELDVHAALCSRARQSQAPHA</sequence>
<keyword evidence="1" id="KW-1133">Transmembrane helix</keyword>
<feature type="transmembrane region" description="Helical" evidence="1">
    <location>
        <begin position="89"/>
        <end position="108"/>
    </location>
</feature>
<accession>A0A6J4SJZ1</accession>